<dbReference type="RefSeq" id="WP_131001351.1">
    <property type="nucleotide sequence ID" value="NZ_JBHSZR010000002.1"/>
</dbReference>
<feature type="transmembrane region" description="Helical" evidence="1">
    <location>
        <begin position="184"/>
        <end position="206"/>
    </location>
</feature>
<keyword evidence="3" id="KW-1185">Reference proteome</keyword>
<dbReference type="AlphaFoldDB" id="A0A4Q9GSE8"/>
<dbReference type="Proteomes" id="UP000291613">
    <property type="component" value="Unassembled WGS sequence"/>
</dbReference>
<dbReference type="Pfam" id="PF06532">
    <property type="entry name" value="NrsF"/>
    <property type="match status" value="1"/>
</dbReference>
<feature type="transmembrane region" description="Helical" evidence="1">
    <location>
        <begin position="63"/>
        <end position="80"/>
    </location>
</feature>
<keyword evidence="1" id="KW-0812">Transmembrane</keyword>
<sequence>MRTDALIEALAADGAKPRRFLRVFSVALAVAAAAGAGVFLMMLKPRANFLAVASSSMRYDLKLLVGLILAVTAAFALSRIARPGASRRGANLALLLAPAALAIGVLAEMAVVPQSEWVARLVGTNAGFCMVHIPLISLAPLGVILFAMRSGAADSPTRAGALAGLAAGGLAASLYAVFCNQDSPLFVAVWYVAGVLATAAIGAAMGSRLLRW</sequence>
<keyword evidence="1" id="KW-0472">Membrane</keyword>
<evidence type="ECO:0000256" key="1">
    <source>
        <dbReference type="SAM" id="Phobius"/>
    </source>
</evidence>
<feature type="transmembrane region" description="Helical" evidence="1">
    <location>
        <begin position="92"/>
        <end position="112"/>
    </location>
</feature>
<accession>A0A4Q9GSE8</accession>
<keyword evidence="1" id="KW-1133">Transmembrane helix</keyword>
<reference evidence="2 3" key="1">
    <citation type="submission" date="2019-02" db="EMBL/GenBank/DDBJ databases">
        <title>Hansschlegelia quercus sp. nov., a novel methylotrophic bacterium from buds of oak (Quercus robur L.).</title>
        <authorList>
            <person name="Agafonova N.V."/>
            <person name="Kaparullina E.N."/>
            <person name="Grouzdev D.S."/>
            <person name="Doronina N.V."/>
        </authorList>
    </citation>
    <scope>NUCLEOTIDE SEQUENCE [LARGE SCALE GENOMIC DNA]</scope>
    <source>
        <strain evidence="2 3">Dub</strain>
    </source>
</reference>
<dbReference type="InterPro" id="IPR009495">
    <property type="entry name" value="NrsF"/>
</dbReference>
<feature type="transmembrane region" description="Helical" evidence="1">
    <location>
        <begin position="159"/>
        <end position="178"/>
    </location>
</feature>
<organism evidence="2 3">
    <name type="scientific">Hansschlegelia quercus</name>
    <dbReference type="NCBI Taxonomy" id="2528245"/>
    <lineage>
        <taxon>Bacteria</taxon>
        <taxon>Pseudomonadati</taxon>
        <taxon>Pseudomonadota</taxon>
        <taxon>Alphaproteobacteria</taxon>
        <taxon>Hyphomicrobiales</taxon>
        <taxon>Methylopilaceae</taxon>
        <taxon>Hansschlegelia</taxon>
    </lineage>
</organism>
<name>A0A4Q9GSE8_9HYPH</name>
<feature type="transmembrane region" description="Helical" evidence="1">
    <location>
        <begin position="20"/>
        <end position="43"/>
    </location>
</feature>
<feature type="transmembrane region" description="Helical" evidence="1">
    <location>
        <begin position="124"/>
        <end position="147"/>
    </location>
</feature>
<proteinExistence type="predicted"/>
<protein>
    <submittedName>
        <fullName evidence="2">DUF1109 family protein</fullName>
    </submittedName>
</protein>
<dbReference type="EMBL" id="SIUB01000001">
    <property type="protein sequence ID" value="TBN55100.1"/>
    <property type="molecule type" value="Genomic_DNA"/>
</dbReference>
<evidence type="ECO:0000313" key="3">
    <source>
        <dbReference type="Proteomes" id="UP000291613"/>
    </source>
</evidence>
<gene>
    <name evidence="2" type="ORF">EYR15_02880</name>
</gene>
<dbReference type="OrthoDB" id="9816468at2"/>
<comment type="caution">
    <text evidence="2">The sequence shown here is derived from an EMBL/GenBank/DDBJ whole genome shotgun (WGS) entry which is preliminary data.</text>
</comment>
<evidence type="ECO:0000313" key="2">
    <source>
        <dbReference type="EMBL" id="TBN55100.1"/>
    </source>
</evidence>